<dbReference type="PATRIC" id="fig|1185654.4.peg.265"/>
<dbReference type="PANTHER" id="PTHR33295:SF8">
    <property type="entry name" value="AAA+ ATPASE DOMAIN-CONTAINING PROTEIN"/>
    <property type="match status" value="1"/>
</dbReference>
<evidence type="ECO:0000313" key="2">
    <source>
        <dbReference type="Proteomes" id="UP000006216"/>
    </source>
</evidence>
<accession>I6UN99</accession>
<evidence type="ECO:0000313" key="1">
    <source>
        <dbReference type="EMBL" id="AFN03231.1"/>
    </source>
</evidence>
<dbReference type="KEGG" id="pfi:PFC_01300"/>
<proteinExistence type="predicted"/>
<gene>
    <name evidence="1" type="ORF">PFC_01300</name>
</gene>
<dbReference type="EMBL" id="CP003685">
    <property type="protein sequence ID" value="AFN03231.1"/>
    <property type="molecule type" value="Genomic_DNA"/>
</dbReference>
<protein>
    <submittedName>
        <fullName evidence="1">Uncharacterized protein</fullName>
    </submittedName>
</protein>
<dbReference type="Proteomes" id="UP000006216">
    <property type="component" value="Chromosome"/>
</dbReference>
<dbReference type="PANTHER" id="PTHR33295">
    <property type="entry name" value="ATPASE"/>
    <property type="match status" value="1"/>
</dbReference>
<dbReference type="AlphaFoldDB" id="I6UN99"/>
<dbReference type="HOGENOM" id="CLU_2191123_0_0_2"/>
<reference evidence="1 2" key="1">
    <citation type="journal article" date="2012" name="J. Bacteriol.">
        <title>Genome Sequencing of a Genetically-Tractable Pyrococcus furiosus Strain Reveals a Highly Dynamic Genome.</title>
        <authorList>
            <person name="Bridger S.L."/>
            <person name="Lancaster W.A."/>
            <person name="Poole F.L.II."/>
            <person name="Schut G.J."/>
            <person name="Adams M.W."/>
        </authorList>
    </citation>
    <scope>NUCLEOTIDE SEQUENCE [LARGE SCALE GENOMIC DNA]</scope>
    <source>
        <strain evidence="1 2">COM1</strain>
    </source>
</reference>
<sequence>MLLCIPLEVYYSKVKHGMQHPRKIYFVDTSFLTFLSVKFSKNMERLMENTVFIELLRRGKGVNYALGKNWGIDFVLLIKVSYDVSDEGTLRCEVNALRKVSREFDFKNALLITWNSKRRIEREEL</sequence>
<name>I6UN99_9EURY</name>
<organism evidence="2">
    <name type="scientific">Pyrococcus furiosus COM1</name>
    <dbReference type="NCBI Taxonomy" id="1185654"/>
    <lineage>
        <taxon>Archaea</taxon>
        <taxon>Methanobacteriati</taxon>
        <taxon>Methanobacteriota</taxon>
        <taxon>Thermococci</taxon>
        <taxon>Thermococcales</taxon>
        <taxon>Thermococcaceae</taxon>
        <taxon>Pyrococcus</taxon>
    </lineage>
</organism>